<protein>
    <submittedName>
        <fullName evidence="2">Uncharacterized protein</fullName>
    </submittedName>
</protein>
<dbReference type="Proteomes" id="UP000318384">
    <property type="component" value="Chromosome"/>
</dbReference>
<evidence type="ECO:0000256" key="1">
    <source>
        <dbReference type="SAM" id="MobiDB-lite"/>
    </source>
</evidence>
<evidence type="ECO:0000313" key="3">
    <source>
        <dbReference type="Proteomes" id="UP000318384"/>
    </source>
</evidence>
<proteinExistence type="predicted"/>
<gene>
    <name evidence="2" type="ORF">V202x_47460</name>
</gene>
<accession>A0A517X1E0</accession>
<feature type="region of interest" description="Disordered" evidence="1">
    <location>
        <begin position="29"/>
        <end position="132"/>
    </location>
</feature>
<feature type="compositionally biased region" description="Basic and acidic residues" evidence="1">
    <location>
        <begin position="63"/>
        <end position="73"/>
    </location>
</feature>
<dbReference type="AlphaFoldDB" id="A0A517X1E0"/>
<sequence>MQIASSDVQPDLGSLQNVVKGSVIMSSINPSASNLQSSFAGAQKSEANVDKQKAEAAQQNMSIDKKAMTEHQLQDVGNADKSGDRDADGRMPFGFDGEEEQTKSQDSKSEENHSVRAPDAEGELGTQLDLDA</sequence>
<dbReference type="EMBL" id="CP037422">
    <property type="protein sequence ID" value="QDU11326.1"/>
    <property type="molecule type" value="Genomic_DNA"/>
</dbReference>
<organism evidence="2 3">
    <name type="scientific">Gimesia aquarii</name>
    <dbReference type="NCBI Taxonomy" id="2527964"/>
    <lineage>
        <taxon>Bacteria</taxon>
        <taxon>Pseudomonadati</taxon>
        <taxon>Planctomycetota</taxon>
        <taxon>Planctomycetia</taxon>
        <taxon>Planctomycetales</taxon>
        <taxon>Planctomycetaceae</taxon>
        <taxon>Gimesia</taxon>
    </lineage>
</organism>
<evidence type="ECO:0000313" key="2">
    <source>
        <dbReference type="EMBL" id="QDU11326.1"/>
    </source>
</evidence>
<name>A0A517X1E0_9PLAN</name>
<reference evidence="2 3" key="1">
    <citation type="submission" date="2019-03" db="EMBL/GenBank/DDBJ databases">
        <title>Deep-cultivation of Planctomycetes and their phenomic and genomic characterization uncovers novel biology.</title>
        <authorList>
            <person name="Wiegand S."/>
            <person name="Jogler M."/>
            <person name="Boedeker C."/>
            <person name="Pinto D."/>
            <person name="Vollmers J."/>
            <person name="Rivas-Marin E."/>
            <person name="Kohn T."/>
            <person name="Peeters S.H."/>
            <person name="Heuer A."/>
            <person name="Rast P."/>
            <person name="Oberbeckmann S."/>
            <person name="Bunk B."/>
            <person name="Jeske O."/>
            <person name="Meyerdierks A."/>
            <person name="Storesund J.E."/>
            <person name="Kallscheuer N."/>
            <person name="Luecker S."/>
            <person name="Lage O.M."/>
            <person name="Pohl T."/>
            <person name="Merkel B.J."/>
            <person name="Hornburger P."/>
            <person name="Mueller R.-W."/>
            <person name="Bruemmer F."/>
            <person name="Labrenz M."/>
            <person name="Spormann A.M."/>
            <person name="Op den Camp H."/>
            <person name="Overmann J."/>
            <person name="Amann R."/>
            <person name="Jetten M.S.M."/>
            <person name="Mascher T."/>
            <person name="Medema M.H."/>
            <person name="Devos D.P."/>
            <person name="Kaster A.-K."/>
            <person name="Ovreas L."/>
            <person name="Rohde M."/>
            <person name="Galperin M.Y."/>
            <person name="Jogler C."/>
        </authorList>
    </citation>
    <scope>NUCLEOTIDE SEQUENCE [LARGE SCALE GENOMIC DNA]</scope>
    <source>
        <strain evidence="2 3">V202</strain>
    </source>
</reference>
<keyword evidence="3" id="KW-1185">Reference proteome</keyword>
<feature type="compositionally biased region" description="Polar residues" evidence="1">
    <location>
        <begin position="29"/>
        <end position="40"/>
    </location>
</feature>
<feature type="compositionally biased region" description="Basic and acidic residues" evidence="1">
    <location>
        <begin position="100"/>
        <end position="119"/>
    </location>
</feature>